<dbReference type="EMBL" id="CP072793">
    <property type="protein sequence ID" value="QTR52042.1"/>
    <property type="molecule type" value="Genomic_DNA"/>
</dbReference>
<dbReference type="AlphaFoldDB" id="A0A975IFV2"/>
<accession>A0A975IFV2</accession>
<dbReference type="InterPro" id="IPR002716">
    <property type="entry name" value="PIN_dom"/>
</dbReference>
<dbReference type="SUPFAM" id="SSF88723">
    <property type="entry name" value="PIN domain-like"/>
    <property type="match status" value="1"/>
</dbReference>
<evidence type="ECO:0000259" key="1">
    <source>
        <dbReference type="Pfam" id="PF01850"/>
    </source>
</evidence>
<dbReference type="Pfam" id="PF01850">
    <property type="entry name" value="PIN"/>
    <property type="match status" value="1"/>
</dbReference>
<sequence length="124" mass="13645">MILDASALLALLQDEPGADKVQAVLHRATINTVNWSEVIQKLSVHDPDAADIRAEIELTGLKIMPFSIDQAEIGASLWKQAKPFGLSLADRACIATGIDRKMDVMTTDKIWQEMALPITIHVIR</sequence>
<name>A0A975IFV2_9GAMM</name>
<dbReference type="Gene3D" id="3.40.50.1010">
    <property type="entry name" value="5'-nuclease"/>
    <property type="match status" value="1"/>
</dbReference>
<reference evidence="2" key="1">
    <citation type="submission" date="2021-04" db="EMBL/GenBank/DDBJ databases">
        <title>Genomics, taxonomy and metabolism of representatives of sulfur bacteria of the genus Thiothrix: Thiothrix fructosivorans QT, Thiothrix unzii A1T and three new species, Thiothrix subterranea sp. nov., Thiothrix litoralis sp. nov. and 'Candidatus Thiothrix anitrata' sp. nov.</title>
        <authorList>
            <person name="Ravin N.V."/>
            <person name="Smolyakov D."/>
            <person name="Rudenko T.S."/>
            <person name="Mardanov A.V."/>
            <person name="Beletsky A.V."/>
            <person name="Markov N.D."/>
            <person name="Fomenkov A.I."/>
            <person name="Roberts R.J."/>
            <person name="Karnachuk O.V."/>
            <person name="Novikov A."/>
            <person name="Grabovich M.Y."/>
        </authorList>
    </citation>
    <scope>NUCLEOTIDE SEQUENCE</scope>
    <source>
        <strain evidence="2">A1</strain>
    </source>
</reference>
<feature type="domain" description="PIN" evidence="1">
    <location>
        <begin position="1"/>
        <end position="115"/>
    </location>
</feature>
<organism evidence="2 3">
    <name type="scientific">Thiothrix unzii</name>
    <dbReference type="NCBI Taxonomy" id="111769"/>
    <lineage>
        <taxon>Bacteria</taxon>
        <taxon>Pseudomonadati</taxon>
        <taxon>Pseudomonadota</taxon>
        <taxon>Gammaproteobacteria</taxon>
        <taxon>Thiotrichales</taxon>
        <taxon>Thiotrichaceae</taxon>
        <taxon>Thiothrix</taxon>
    </lineage>
</organism>
<evidence type="ECO:0000313" key="2">
    <source>
        <dbReference type="EMBL" id="QTR52042.1"/>
    </source>
</evidence>
<proteinExistence type="predicted"/>
<evidence type="ECO:0000313" key="3">
    <source>
        <dbReference type="Proteomes" id="UP000672009"/>
    </source>
</evidence>
<dbReference type="InterPro" id="IPR029060">
    <property type="entry name" value="PIN-like_dom_sf"/>
</dbReference>
<keyword evidence="3" id="KW-1185">Reference proteome</keyword>
<dbReference type="CDD" id="cd18682">
    <property type="entry name" value="PIN_VapC-like"/>
    <property type="match status" value="1"/>
</dbReference>
<dbReference type="RefSeq" id="WP_210217607.1">
    <property type="nucleotide sequence ID" value="NZ_CP072793.1"/>
</dbReference>
<dbReference type="KEGG" id="tun:J9260_09765"/>
<protein>
    <submittedName>
        <fullName evidence="2">Type II toxin-antitoxin system VapC family toxin</fullName>
    </submittedName>
</protein>
<gene>
    <name evidence="2" type="ORF">J9260_09765</name>
</gene>
<dbReference type="Proteomes" id="UP000672009">
    <property type="component" value="Chromosome"/>
</dbReference>